<organism evidence="3 4">
    <name type="scientific">Puccinia triticina</name>
    <dbReference type="NCBI Taxonomy" id="208348"/>
    <lineage>
        <taxon>Eukaryota</taxon>
        <taxon>Fungi</taxon>
        <taxon>Dikarya</taxon>
        <taxon>Basidiomycota</taxon>
        <taxon>Pucciniomycotina</taxon>
        <taxon>Pucciniomycetes</taxon>
        <taxon>Pucciniales</taxon>
        <taxon>Pucciniaceae</taxon>
        <taxon>Puccinia</taxon>
    </lineage>
</organism>
<evidence type="ECO:0000256" key="1">
    <source>
        <dbReference type="SAM" id="MobiDB-lite"/>
    </source>
</evidence>
<feature type="compositionally biased region" description="Polar residues" evidence="1">
    <location>
        <begin position="445"/>
        <end position="457"/>
    </location>
</feature>
<evidence type="ECO:0000313" key="3">
    <source>
        <dbReference type="EMBL" id="WAQ89360.1"/>
    </source>
</evidence>
<feature type="region of interest" description="Disordered" evidence="1">
    <location>
        <begin position="85"/>
        <end position="287"/>
    </location>
</feature>
<reference evidence="3" key="1">
    <citation type="submission" date="2022-10" db="EMBL/GenBank/DDBJ databases">
        <title>Puccinia triticina Genome sequencing and assembly.</title>
        <authorList>
            <person name="Li C."/>
        </authorList>
    </citation>
    <scope>NUCLEOTIDE SEQUENCE</scope>
    <source>
        <strain evidence="3">Pt15</strain>
    </source>
</reference>
<evidence type="ECO:0000256" key="2">
    <source>
        <dbReference type="SAM" id="Phobius"/>
    </source>
</evidence>
<keyword evidence="4" id="KW-1185">Reference proteome</keyword>
<gene>
    <name evidence="3" type="ORF">PtA15_11A47</name>
</gene>
<accession>A0ABY7D000</accession>
<feature type="compositionally biased region" description="Pro residues" evidence="1">
    <location>
        <begin position="162"/>
        <end position="175"/>
    </location>
</feature>
<protein>
    <submittedName>
        <fullName evidence="3">Uncharacterized protein</fullName>
    </submittedName>
</protein>
<proteinExistence type="predicted"/>
<dbReference type="Proteomes" id="UP001164743">
    <property type="component" value="Chromosome 11A"/>
</dbReference>
<dbReference type="EMBL" id="CP110431">
    <property type="protein sequence ID" value="WAQ89360.1"/>
    <property type="molecule type" value="Genomic_DNA"/>
</dbReference>
<keyword evidence="2" id="KW-1133">Transmembrane helix</keyword>
<feature type="compositionally biased region" description="Polar residues" evidence="1">
    <location>
        <begin position="258"/>
        <end position="271"/>
    </location>
</feature>
<keyword evidence="2" id="KW-0812">Transmembrane</keyword>
<evidence type="ECO:0000313" key="4">
    <source>
        <dbReference type="Proteomes" id="UP001164743"/>
    </source>
</evidence>
<feature type="transmembrane region" description="Helical" evidence="2">
    <location>
        <begin position="295"/>
        <end position="317"/>
    </location>
</feature>
<feature type="region of interest" description="Disordered" evidence="1">
    <location>
        <begin position="436"/>
        <end position="467"/>
    </location>
</feature>
<dbReference type="RefSeq" id="XP_053024915.1">
    <property type="nucleotide sequence ID" value="XM_053161392.1"/>
</dbReference>
<feature type="region of interest" description="Disordered" evidence="1">
    <location>
        <begin position="364"/>
        <end position="419"/>
    </location>
</feature>
<name>A0ABY7D000_9BASI</name>
<dbReference type="GeneID" id="77802276"/>
<keyword evidence="2" id="KW-0472">Membrane</keyword>
<sequence>MSVTRLVIHNDKPTINSSSVITEEPIVYHQTTQSESLKFQTGHPLLTLYPINIASTPAVLDTVDIPSGKVSLALRTRHEIARRARIEETKKVDPGTSTTSDDPAKPAPVQQSTEPPRKKVSVPKQAANALNPAPSAKPATFADNAPTNPPTKPTTPVNATTNPPPKAPAVDPNPLPANSRTTLNPNPSAPPNNVAIGKTSLPPSPAVAPLTPIPEISREGAARDKPAPSGASAGVKPPIDNVPPPSSVTPLVSPPAANITSQRELTPNNHTESAKIEPVPVPDAHSKSTSHLTSIAIGVACAASLVIFAMLVVIFKIRVSKKRARRQDKLGDDFFGSHDRLSFSDSADSRKSLFLVPRPIGNKFPLNTDSRQEKATNHAGIGAHSPPQSFADATRNHTPIPLTLQSHSNYAPPRPPRSPLRAQAIQKPGAFYHPRSNAGSEHYTPDTQSVYSTNTGRGNAKPPEFYGQPTHEYNYAMEYLENYYPDSYESSAYHSNADPLASGPGGHPRNGPAETIGMDFLQVDDRPYDHRYTVDRNGILNNYTPSLPPVPVPRESDYFYKKRVT</sequence>
<feature type="compositionally biased region" description="Basic and acidic residues" evidence="1">
    <location>
        <begin position="216"/>
        <end position="226"/>
    </location>
</feature>